<evidence type="ECO:0000259" key="1">
    <source>
        <dbReference type="Pfam" id="PF12705"/>
    </source>
</evidence>
<feature type="non-terminal residue" evidence="2">
    <location>
        <position position="229"/>
    </location>
</feature>
<sequence>MLPDDMMDAVIRHLNQVYADRPMSKTPEEWETERIILLYSLVGYNWYYADQIAADEILEQETSFRIPLLAPVSGRALPHVVVDGRIDKIIKRLGKLLIHELKSTGSSLDSDSTYWNHLNLDTQTTLYPFAVRSEYQNIGVLLDAWHKPGIRPKKLTQGDSKKFIETGEYFGEKFEVEVCDTGWVPDKPHEYFRVNSVIPNVELGKKEGTFAIRETPEMFGARLLADITE</sequence>
<dbReference type="Pfam" id="PF12705">
    <property type="entry name" value="PDDEXK_1"/>
    <property type="match status" value="1"/>
</dbReference>
<name>X1DTG4_9ZZZZ</name>
<reference evidence="2" key="1">
    <citation type="journal article" date="2014" name="Front. Microbiol.">
        <title>High frequency of phylogenetically diverse reductive dehalogenase-homologous genes in deep subseafloor sedimentary metagenomes.</title>
        <authorList>
            <person name="Kawai M."/>
            <person name="Futagami T."/>
            <person name="Toyoda A."/>
            <person name="Takaki Y."/>
            <person name="Nishi S."/>
            <person name="Hori S."/>
            <person name="Arai W."/>
            <person name="Tsubouchi T."/>
            <person name="Morono Y."/>
            <person name="Uchiyama I."/>
            <person name="Ito T."/>
            <person name="Fujiyama A."/>
            <person name="Inagaki F."/>
            <person name="Takami H."/>
        </authorList>
    </citation>
    <scope>NUCLEOTIDE SEQUENCE</scope>
    <source>
        <strain evidence="2">Expedition CK06-06</strain>
    </source>
</reference>
<feature type="domain" description="PD-(D/E)XK endonuclease-like" evidence="1">
    <location>
        <begin position="11"/>
        <end position="135"/>
    </location>
</feature>
<evidence type="ECO:0000313" key="2">
    <source>
        <dbReference type="EMBL" id="GAG99706.1"/>
    </source>
</evidence>
<dbReference type="AlphaFoldDB" id="X1DTG4"/>
<proteinExistence type="predicted"/>
<dbReference type="EMBL" id="BART01029311">
    <property type="protein sequence ID" value="GAG99706.1"/>
    <property type="molecule type" value="Genomic_DNA"/>
</dbReference>
<protein>
    <recommendedName>
        <fullName evidence="1">PD-(D/E)XK endonuclease-like domain-containing protein</fullName>
    </recommendedName>
</protein>
<organism evidence="2">
    <name type="scientific">marine sediment metagenome</name>
    <dbReference type="NCBI Taxonomy" id="412755"/>
    <lineage>
        <taxon>unclassified sequences</taxon>
        <taxon>metagenomes</taxon>
        <taxon>ecological metagenomes</taxon>
    </lineage>
</organism>
<gene>
    <name evidence="2" type="ORF">S01H4_51467</name>
</gene>
<dbReference type="InterPro" id="IPR038726">
    <property type="entry name" value="PDDEXK_AddAB-type"/>
</dbReference>
<comment type="caution">
    <text evidence="2">The sequence shown here is derived from an EMBL/GenBank/DDBJ whole genome shotgun (WGS) entry which is preliminary data.</text>
</comment>
<accession>X1DTG4</accession>